<sequence>MAVTEQQRKEDSKLITIYMSVVVSILSFYIGGYTFAIMSDTGEEFGSSFSMALSEILSFHLLPPVNIMFFVGGVASGVVVGIIFYFMVSLENARNYTYKLDEVAGTGGFMTTNDLEAYNKNYVDPEPSDPNLPSPNMIMGKTFRKPVNDRKMRGLNNNVLVVGGAGTGKTRFVVKPNILNLSNCSWVITDPSGEIIQSLGKVLSEHGYKIKIFNITDMGHSNQYNPLNYIRDEAGVRMVIDCLINNTSIKDSKGDEFWINSEKLLYSACIFYLIEVNHDTSRRNFSSIVNMINMSLVDEANPFAKSPLDKMFDEAPRDSLAWKFYSSFKQGAGKTLKSIIISCIARLQPFMTPQLANLTKTDTLELDKLGDEKTALFIIVPQADWTYSFLTAMLYSQLFETLYFKGEEQKATTGSERLKYHVRCMMDEFPNMGEIPDFQSRLSTMRKYNISATVILQDLSQIEAMYKDDWRTVIANCSTLIFLGGQEQNTLKYFSDKLGTATVTTRSRGISRGGRMGGNSNRNFQQTKREVMTPDEIGRMDSTDEIIFMQGMRPVMDKKYIYEKHPLYQATADADEKNAFYYKKIPAFDNTKINLDFLLKAEAEIQEYVETEVSESQSTDDLKLDGDENQAFNSLVLDTEILARGKIDTINAIVEQFILSSGQEIPVATIKGIQAKALPELLETSMISAGQEKGILFSDIGAKTMVGAAIGLNKAELSNDYILNLVDGADYFMFTINSKSYQLFISAIHSMAC</sequence>
<evidence type="ECO:0000313" key="8">
    <source>
        <dbReference type="EMBL" id="MCC2254581.1"/>
    </source>
</evidence>
<dbReference type="RefSeq" id="WP_227707721.1">
    <property type="nucleotide sequence ID" value="NZ_JAJEQX010000014.1"/>
</dbReference>
<comment type="subcellular location">
    <subcellularLocation>
        <location evidence="1">Cell membrane</location>
        <topology evidence="1">Multi-pass membrane protein</topology>
    </subcellularLocation>
</comment>
<organism evidence="8 9">
    <name type="scientific">Ruminococcus turbiniformis</name>
    <dbReference type="NCBI Taxonomy" id="2881258"/>
    <lineage>
        <taxon>Bacteria</taxon>
        <taxon>Bacillati</taxon>
        <taxon>Bacillota</taxon>
        <taxon>Clostridia</taxon>
        <taxon>Eubacteriales</taxon>
        <taxon>Oscillospiraceae</taxon>
        <taxon>Ruminococcus</taxon>
    </lineage>
</organism>
<dbReference type="EMBL" id="JAJEQX010000014">
    <property type="protein sequence ID" value="MCC2254581.1"/>
    <property type="molecule type" value="Genomic_DNA"/>
</dbReference>
<dbReference type="NCBIfam" id="NF045973">
    <property type="entry name" value="conju_CD1115"/>
    <property type="match status" value="1"/>
</dbReference>
<dbReference type="InterPro" id="IPR027417">
    <property type="entry name" value="P-loop_NTPase"/>
</dbReference>
<evidence type="ECO:0000256" key="6">
    <source>
        <dbReference type="ARBA" id="ARBA00023136"/>
    </source>
</evidence>
<gene>
    <name evidence="8" type="ORF">LKD70_09150</name>
</gene>
<dbReference type="CDD" id="cd01127">
    <property type="entry name" value="TrwB_TraG_TraD_VirD4"/>
    <property type="match status" value="1"/>
</dbReference>
<evidence type="ECO:0000256" key="2">
    <source>
        <dbReference type="ARBA" id="ARBA00008806"/>
    </source>
</evidence>
<dbReference type="Proteomes" id="UP001198151">
    <property type="component" value="Unassembled WGS sequence"/>
</dbReference>
<feature type="transmembrane region" description="Helical" evidence="7">
    <location>
        <begin position="67"/>
        <end position="88"/>
    </location>
</feature>
<dbReference type="PANTHER" id="PTHR37937:SF1">
    <property type="entry name" value="CONJUGATIVE TRANSFER: DNA TRANSPORT"/>
    <property type="match status" value="1"/>
</dbReference>
<accession>A0ABS8FX89</accession>
<evidence type="ECO:0000256" key="3">
    <source>
        <dbReference type="ARBA" id="ARBA00022475"/>
    </source>
</evidence>
<dbReference type="Pfam" id="PF02534">
    <property type="entry name" value="T4SS-DNA_transf"/>
    <property type="match status" value="1"/>
</dbReference>
<keyword evidence="4 7" id="KW-0812">Transmembrane</keyword>
<protein>
    <submittedName>
        <fullName evidence="8">Type IV secretory system conjugative DNA transfer family protein</fullName>
    </submittedName>
</protein>
<keyword evidence="5 7" id="KW-1133">Transmembrane helix</keyword>
<dbReference type="SUPFAM" id="SSF52540">
    <property type="entry name" value="P-loop containing nucleoside triphosphate hydrolases"/>
    <property type="match status" value="1"/>
</dbReference>
<evidence type="ECO:0000313" key="9">
    <source>
        <dbReference type="Proteomes" id="UP001198151"/>
    </source>
</evidence>
<evidence type="ECO:0000256" key="7">
    <source>
        <dbReference type="SAM" id="Phobius"/>
    </source>
</evidence>
<feature type="transmembrane region" description="Helical" evidence="7">
    <location>
        <begin position="15"/>
        <end position="38"/>
    </location>
</feature>
<evidence type="ECO:0000256" key="1">
    <source>
        <dbReference type="ARBA" id="ARBA00004651"/>
    </source>
</evidence>
<dbReference type="Gene3D" id="3.40.50.300">
    <property type="entry name" value="P-loop containing nucleotide triphosphate hydrolases"/>
    <property type="match status" value="1"/>
</dbReference>
<dbReference type="InterPro" id="IPR051539">
    <property type="entry name" value="T4SS-coupling_protein"/>
</dbReference>
<keyword evidence="3" id="KW-1003">Cell membrane</keyword>
<evidence type="ECO:0000256" key="5">
    <source>
        <dbReference type="ARBA" id="ARBA00022989"/>
    </source>
</evidence>
<dbReference type="InterPro" id="IPR003688">
    <property type="entry name" value="TraG/VirD4"/>
</dbReference>
<reference evidence="8 9" key="1">
    <citation type="submission" date="2021-10" db="EMBL/GenBank/DDBJ databases">
        <title>Anaerobic single-cell dispensing facilitates the cultivation of human gut bacteria.</title>
        <authorList>
            <person name="Afrizal A."/>
        </authorList>
    </citation>
    <scope>NUCLEOTIDE SEQUENCE [LARGE SCALE GENOMIC DNA]</scope>
    <source>
        <strain evidence="8 9">CLA-AA-H200</strain>
    </source>
</reference>
<dbReference type="PANTHER" id="PTHR37937">
    <property type="entry name" value="CONJUGATIVE TRANSFER: DNA TRANSPORT"/>
    <property type="match status" value="1"/>
</dbReference>
<evidence type="ECO:0000256" key="4">
    <source>
        <dbReference type="ARBA" id="ARBA00022692"/>
    </source>
</evidence>
<proteinExistence type="inferred from homology"/>
<keyword evidence="6 7" id="KW-0472">Membrane</keyword>
<comment type="caution">
    <text evidence="8">The sequence shown here is derived from an EMBL/GenBank/DDBJ whole genome shotgun (WGS) entry which is preliminary data.</text>
</comment>
<comment type="similarity">
    <text evidence="2">Belongs to the VirD4/TraG family.</text>
</comment>
<keyword evidence="9" id="KW-1185">Reference proteome</keyword>
<name>A0ABS8FX89_9FIRM</name>